<protein>
    <recommendedName>
        <fullName evidence="5">Capsular polysaccharide biosynthesis protein</fullName>
    </recommendedName>
</protein>
<feature type="region of interest" description="Disordered" evidence="1">
    <location>
        <begin position="203"/>
        <end position="225"/>
    </location>
</feature>
<dbReference type="Proteomes" id="UP000471026">
    <property type="component" value="Unassembled WGS sequence"/>
</dbReference>
<comment type="caution">
    <text evidence="3">The sequence shown here is derived from an EMBL/GenBank/DDBJ whole genome shotgun (WGS) entry which is preliminary data.</text>
</comment>
<evidence type="ECO:0000313" key="3">
    <source>
        <dbReference type="EMBL" id="NDO78533.1"/>
    </source>
</evidence>
<evidence type="ECO:0008006" key="5">
    <source>
        <dbReference type="Google" id="ProtNLM"/>
    </source>
</evidence>
<keyword evidence="2" id="KW-1133">Transmembrane helix</keyword>
<dbReference type="PANTHER" id="PTHR32309:SF31">
    <property type="entry name" value="CAPSULAR EXOPOLYSACCHARIDE FAMILY"/>
    <property type="match status" value="1"/>
</dbReference>
<keyword evidence="2" id="KW-0472">Membrane</keyword>
<dbReference type="PANTHER" id="PTHR32309">
    <property type="entry name" value="TYROSINE-PROTEIN KINASE"/>
    <property type="match status" value="1"/>
</dbReference>
<evidence type="ECO:0000256" key="2">
    <source>
        <dbReference type="SAM" id="Phobius"/>
    </source>
</evidence>
<evidence type="ECO:0000313" key="4">
    <source>
        <dbReference type="Proteomes" id="UP000471026"/>
    </source>
</evidence>
<dbReference type="EMBL" id="WMHZ01000013">
    <property type="protein sequence ID" value="NDO78533.1"/>
    <property type="molecule type" value="Genomic_DNA"/>
</dbReference>
<feature type="transmembrane region" description="Helical" evidence="2">
    <location>
        <begin position="20"/>
        <end position="44"/>
    </location>
</feature>
<name>A0A6N9QZS8_9MICC</name>
<dbReference type="AlphaFoldDB" id="A0A6N9QZS8"/>
<reference evidence="3 4" key="1">
    <citation type="submission" date="2019-11" db="EMBL/GenBank/DDBJ databases">
        <title>Draft genome sequence of Kocuria indica DP-K7, a methyl red degrading Actinobacterium.</title>
        <authorList>
            <person name="Kumaran S."/>
            <person name="Tischler D."/>
            <person name="Ngo A.C.R."/>
            <person name="Schultes F."/>
        </authorList>
    </citation>
    <scope>NUCLEOTIDE SEQUENCE [LARGE SCALE GENOMIC DNA]</scope>
    <source>
        <strain evidence="3 4">DP-K7</strain>
    </source>
</reference>
<feature type="compositionally biased region" description="Polar residues" evidence="1">
    <location>
        <begin position="215"/>
        <end position="225"/>
    </location>
</feature>
<keyword evidence="2" id="KW-0812">Transmembrane</keyword>
<proteinExistence type="predicted"/>
<sequence length="225" mass="23369">MTGAQRKLGDHVSSRARNTVAKFLAVVLSTIVLGALVGGLAAALRPQTYTSTTTVMVTPAQNLPSGQTESVSQYILSNMPTYNNLAMTSSVLNEAADHGRSTDDIAKDLSVEVPTGSSLVKLAYTDTNGQRSAAIADDLATGLRDSIRQFSPQSEGMSQVDVAIVQQAEAATSDNKPSVKRWALIGSGIGAVAGIALAQALGRRRGSHRHPSGATAVNRSSYSAS</sequence>
<dbReference type="InterPro" id="IPR050445">
    <property type="entry name" value="Bact_polysacc_biosynth/exp"/>
</dbReference>
<gene>
    <name evidence="3" type="ORF">GKZ75_09915</name>
</gene>
<evidence type="ECO:0000256" key="1">
    <source>
        <dbReference type="SAM" id="MobiDB-lite"/>
    </source>
</evidence>
<accession>A0A6N9QZS8</accession>
<organism evidence="3 4">
    <name type="scientific">Kocuria marina subsp. indica</name>
    <dbReference type="NCBI Taxonomy" id="1049583"/>
    <lineage>
        <taxon>Bacteria</taxon>
        <taxon>Bacillati</taxon>
        <taxon>Actinomycetota</taxon>
        <taxon>Actinomycetes</taxon>
        <taxon>Micrococcales</taxon>
        <taxon>Micrococcaceae</taxon>
        <taxon>Kocuria</taxon>
    </lineage>
</organism>